<dbReference type="InterPro" id="IPR008984">
    <property type="entry name" value="SMAD_FHA_dom_sf"/>
</dbReference>
<dbReference type="AlphaFoldDB" id="A0A6G1FVN7"/>
<evidence type="ECO:0000313" key="2">
    <source>
        <dbReference type="Proteomes" id="UP000504638"/>
    </source>
</evidence>
<dbReference type="Proteomes" id="UP000504638">
    <property type="component" value="Unplaced"/>
</dbReference>
<dbReference type="OrthoDB" id="4096268at2759"/>
<keyword evidence="2" id="KW-1185">Reference proteome</keyword>
<dbReference type="SUPFAM" id="SSF49879">
    <property type="entry name" value="SMAD/FHA domain"/>
    <property type="match status" value="1"/>
</dbReference>
<dbReference type="GeneID" id="54414490"/>
<gene>
    <name evidence="1 3" type="ORF">P152DRAFT_149530</name>
</gene>
<evidence type="ECO:0000313" key="1">
    <source>
        <dbReference type="EMBL" id="KAF1809778.1"/>
    </source>
</evidence>
<dbReference type="RefSeq" id="XP_033531409.1">
    <property type="nucleotide sequence ID" value="XM_033673920.1"/>
</dbReference>
<reference evidence="3" key="2">
    <citation type="submission" date="2020-04" db="EMBL/GenBank/DDBJ databases">
        <authorList>
            <consortium name="NCBI Genome Project"/>
        </authorList>
    </citation>
    <scope>NUCLEOTIDE SEQUENCE</scope>
    <source>
        <strain evidence="3">CBS 781.70</strain>
    </source>
</reference>
<proteinExistence type="predicted"/>
<reference evidence="1 3" key="1">
    <citation type="submission" date="2020-01" db="EMBL/GenBank/DDBJ databases">
        <authorList>
            <consortium name="DOE Joint Genome Institute"/>
            <person name="Haridas S."/>
            <person name="Albert R."/>
            <person name="Binder M."/>
            <person name="Bloem J."/>
            <person name="Labutti K."/>
            <person name="Salamov A."/>
            <person name="Andreopoulos B."/>
            <person name="Baker S.E."/>
            <person name="Barry K."/>
            <person name="Bills G."/>
            <person name="Bluhm B.H."/>
            <person name="Cannon C."/>
            <person name="Castanera R."/>
            <person name="Culley D.E."/>
            <person name="Daum C."/>
            <person name="Ezra D."/>
            <person name="Gonzalez J.B."/>
            <person name="Henrissat B."/>
            <person name="Kuo A."/>
            <person name="Liang C."/>
            <person name="Lipzen A."/>
            <person name="Lutzoni F."/>
            <person name="Magnuson J."/>
            <person name="Mondo S."/>
            <person name="Nolan M."/>
            <person name="Ohm R."/>
            <person name="Pangilinan J."/>
            <person name="Park H.-J."/>
            <person name="Ramirez L."/>
            <person name="Alfaro M."/>
            <person name="Sun H."/>
            <person name="Tritt A."/>
            <person name="Yoshinaga Y."/>
            <person name="Zwiers L.-H."/>
            <person name="Turgeon B.G."/>
            <person name="Goodwin S.B."/>
            <person name="Spatafora J.W."/>
            <person name="Crous P.W."/>
            <person name="Grigoriev I.V."/>
        </authorList>
    </citation>
    <scope>NUCLEOTIDE SEQUENCE</scope>
    <source>
        <strain evidence="1 3">CBS 781.70</strain>
    </source>
</reference>
<protein>
    <recommendedName>
        <fullName evidence="4">FHA domain-containing protein</fullName>
    </recommendedName>
</protein>
<organism evidence="1">
    <name type="scientific">Eremomyces bilateralis CBS 781.70</name>
    <dbReference type="NCBI Taxonomy" id="1392243"/>
    <lineage>
        <taxon>Eukaryota</taxon>
        <taxon>Fungi</taxon>
        <taxon>Dikarya</taxon>
        <taxon>Ascomycota</taxon>
        <taxon>Pezizomycotina</taxon>
        <taxon>Dothideomycetes</taxon>
        <taxon>Dothideomycetes incertae sedis</taxon>
        <taxon>Eremomycetales</taxon>
        <taxon>Eremomycetaceae</taxon>
        <taxon>Eremomyces</taxon>
    </lineage>
</organism>
<reference evidence="3" key="3">
    <citation type="submission" date="2025-04" db="UniProtKB">
        <authorList>
            <consortium name="RefSeq"/>
        </authorList>
    </citation>
    <scope>IDENTIFICATION</scope>
    <source>
        <strain evidence="3">CBS 781.70</strain>
    </source>
</reference>
<evidence type="ECO:0008006" key="4">
    <source>
        <dbReference type="Google" id="ProtNLM"/>
    </source>
</evidence>
<dbReference type="EMBL" id="ML975170">
    <property type="protein sequence ID" value="KAF1809778.1"/>
    <property type="molecule type" value="Genomic_DNA"/>
</dbReference>
<sequence>MIEGCSQDDPHQRTITLTEGSVFEVGRASRSETRPAKATRENLWLNSPVVSRSHAELLLRFEPVGNPSAPNLDAVRSTYSRYHHMLEKFALSSFNCSLDRERSIDIQSRIHKSVSWTSKRPCMEPK</sequence>
<accession>A0A6G1FVN7</accession>
<name>A0A6G1FVN7_9PEZI</name>
<evidence type="ECO:0000313" key="3">
    <source>
        <dbReference type="RefSeq" id="XP_033531409.1"/>
    </source>
</evidence>